<dbReference type="AlphaFoldDB" id="A0A1A9WFA5"/>
<dbReference type="VEuPathDB" id="VectorBase:GBRI017552"/>
<protein>
    <submittedName>
        <fullName evidence="1">Uncharacterized protein</fullName>
    </submittedName>
</protein>
<keyword evidence="2" id="KW-1185">Reference proteome</keyword>
<evidence type="ECO:0000313" key="1">
    <source>
        <dbReference type="EnsemblMetazoa" id="GBRI017552-PA"/>
    </source>
</evidence>
<dbReference type="Gene3D" id="2.30.30.140">
    <property type="match status" value="1"/>
</dbReference>
<sequence length="127" mass="15197">MKTKENTATELVVRFFGANDHGWISRRRVYLYVDDDSSEPPKMKSYLDGRYTKGMEEARRIFEIIKNKKLQLRVEYKEKLHPQPFVRIKTNRTVPPVKLHANIEINKREQQQRQQQHVNMTINMVVV</sequence>
<evidence type="ECO:0000313" key="2">
    <source>
        <dbReference type="Proteomes" id="UP000091820"/>
    </source>
</evidence>
<dbReference type="Proteomes" id="UP000091820">
    <property type="component" value="Unassembled WGS sequence"/>
</dbReference>
<dbReference type="STRING" id="37001.A0A1A9WFA5"/>
<name>A0A1A9WFA5_9MUSC</name>
<dbReference type="EnsemblMetazoa" id="GBRI017552-RA">
    <property type="protein sequence ID" value="GBRI017552-PA"/>
    <property type="gene ID" value="GBRI017552"/>
</dbReference>
<accession>A0A1A9WFA5</accession>
<dbReference type="SUPFAM" id="SSF63748">
    <property type="entry name" value="Tudor/PWWP/MBT"/>
    <property type="match status" value="1"/>
</dbReference>
<proteinExistence type="predicted"/>
<organism evidence="1 2">
    <name type="scientific">Glossina brevipalpis</name>
    <dbReference type="NCBI Taxonomy" id="37001"/>
    <lineage>
        <taxon>Eukaryota</taxon>
        <taxon>Metazoa</taxon>
        <taxon>Ecdysozoa</taxon>
        <taxon>Arthropoda</taxon>
        <taxon>Hexapoda</taxon>
        <taxon>Insecta</taxon>
        <taxon>Pterygota</taxon>
        <taxon>Neoptera</taxon>
        <taxon>Endopterygota</taxon>
        <taxon>Diptera</taxon>
        <taxon>Brachycera</taxon>
        <taxon>Muscomorpha</taxon>
        <taxon>Hippoboscoidea</taxon>
        <taxon>Glossinidae</taxon>
        <taxon>Glossina</taxon>
    </lineage>
</organism>
<reference evidence="1" key="2">
    <citation type="submission" date="2020-05" db="UniProtKB">
        <authorList>
            <consortium name="EnsemblMetazoa"/>
        </authorList>
    </citation>
    <scope>IDENTIFICATION</scope>
    <source>
        <strain evidence="1">IAEA</strain>
    </source>
</reference>
<reference evidence="2" key="1">
    <citation type="submission" date="2014-03" db="EMBL/GenBank/DDBJ databases">
        <authorList>
            <person name="Aksoy S."/>
            <person name="Warren W."/>
            <person name="Wilson R.K."/>
        </authorList>
    </citation>
    <scope>NUCLEOTIDE SEQUENCE [LARGE SCALE GENOMIC DNA]</scope>
    <source>
        <strain evidence="2">IAEA</strain>
    </source>
</reference>